<proteinExistence type="predicted"/>
<sequence>MAAPVRPLDVCLNPVRVVSNGTVNYYRCGRCSNCKRSYISNWRNRLVSHMESGLFTTLFITLTYSNEHLPLVHLSEDNTISDITHTRFKRGGFSKGDFFRESVLDTPQFLRYPTLNNAVFDNFPHWVSSRTSDSVTFDDSPTFAICLRSDIQNFVKKLRRLIEDRFCNTFEDTSIGYFICSEYGPKTFRPHYHGLLFFRSSSVAEFCHDSAVFQAWGKQALHPLNESSECCKYTNSNGVASYVSKYVTCFDSLPRPLSLSPFQPFHLQSTRIPIGSLCAPASVAFDSVDKNTLFRLREYYDKKTHDFISVKSPYPLSFWNKYFPRLPFNSEFSSDELFEVFRICYNVSRSRLIPDYRSEMESMGLNSIRSNRQRFYLDSLIVYERHNFASLDCLLYLPTVDSIFKQLGITKPWFDNPKICIATDTSYKLTPSLFFHLHHGRIPLIKLLFGIPSLRTFCLKVISNFRDSSLPWVSTVHDYYSYFCRYASCSFSSLMAFLYDTDNRLYDSDHFTYTPQLVSYLYPAFFETLPKQLSLMTSDEYLYFDTYLYERFRLSVCDFYPDDLLINPVYSDPALNSYTNDTFNFVTKFKAQRDYKHDSLLCS</sequence>
<dbReference type="InterPro" id="IPR056906">
    <property type="entry name" value="ORF2/G2P_dom"/>
</dbReference>
<dbReference type="EMBL" id="OM869712">
    <property type="protein sequence ID" value="UPW42032.1"/>
    <property type="molecule type" value="Genomic_DNA"/>
</dbReference>
<reference evidence="2" key="1">
    <citation type="submission" date="2022-02" db="EMBL/GenBank/DDBJ databases">
        <title>Towards deciphering the DNA virus diversity associated with rodent species in the families Cricetidae and Heteromyidae.</title>
        <authorList>
            <person name="Lund M."/>
            <person name="Larsen B.B."/>
            <person name="Gryseels S."/>
            <person name="Kraberger S."/>
            <person name="Rowsey D.M."/>
            <person name="Steger L."/>
            <person name="Yule K.M."/>
            <person name="Upham N.S."/>
            <person name="Worobey M."/>
            <person name="Van Doorslaer K."/>
            <person name="Varsani A."/>
        </authorList>
    </citation>
    <scope>NUCLEOTIDE SEQUENCE</scope>
    <source>
        <strain evidence="2">NeonRodF1_16</strain>
    </source>
</reference>
<dbReference type="Pfam" id="PF23343">
    <property type="entry name" value="REP_ORF2-G2P"/>
    <property type="match status" value="1"/>
</dbReference>
<protein>
    <submittedName>
        <fullName evidence="2">Replication initiator protein</fullName>
    </submittedName>
</protein>
<accession>A0A976N2T8</accession>
<name>A0A976N2T8_9VIRU</name>
<organism evidence="2">
    <name type="scientific">Dipodfec virus RodF1_16</name>
    <dbReference type="NCBI Taxonomy" id="2929292"/>
    <lineage>
        <taxon>Viruses</taxon>
        <taxon>Monodnaviria</taxon>
        <taxon>Sangervirae</taxon>
        <taxon>Phixviricota</taxon>
        <taxon>Malgrandaviricetes</taxon>
        <taxon>Petitvirales</taxon>
        <taxon>Microviridae</taxon>
    </lineage>
</organism>
<evidence type="ECO:0000259" key="1">
    <source>
        <dbReference type="Pfam" id="PF23343"/>
    </source>
</evidence>
<feature type="domain" description="Replication-associated protein ORF2/G2P" evidence="1">
    <location>
        <begin position="148"/>
        <end position="248"/>
    </location>
</feature>
<evidence type="ECO:0000313" key="2">
    <source>
        <dbReference type="EMBL" id="UPW42032.1"/>
    </source>
</evidence>